<gene>
    <name evidence="9" type="ORF">EDC27_1803</name>
</gene>
<dbReference type="EMBL" id="RJVA01000012">
    <property type="protein sequence ID" value="ROQ92121.1"/>
    <property type="molecule type" value="Genomic_DNA"/>
</dbReference>
<dbReference type="Pfam" id="PF12704">
    <property type="entry name" value="MacB_PCD"/>
    <property type="match status" value="1"/>
</dbReference>
<feature type="domain" description="MacB-like periplasmic core" evidence="8">
    <location>
        <begin position="498"/>
        <end position="680"/>
    </location>
</feature>
<comment type="subcellular location">
    <subcellularLocation>
        <location evidence="1">Cell membrane</location>
        <topology evidence="1">Multi-pass membrane protein</topology>
    </subcellularLocation>
</comment>
<evidence type="ECO:0000313" key="9">
    <source>
        <dbReference type="EMBL" id="ROQ92121.1"/>
    </source>
</evidence>
<evidence type="ECO:0000259" key="8">
    <source>
        <dbReference type="Pfam" id="PF12704"/>
    </source>
</evidence>
<feature type="domain" description="ABC3 transporter permease C-terminal" evidence="7">
    <location>
        <begin position="741"/>
        <end position="858"/>
    </location>
</feature>
<keyword evidence="10" id="KW-1185">Reference proteome</keyword>
<feature type="transmembrane region" description="Helical" evidence="6">
    <location>
        <begin position="21"/>
        <end position="45"/>
    </location>
</feature>
<accession>A0A3N1UW32</accession>
<feature type="transmembrane region" description="Helical" evidence="6">
    <location>
        <begin position="444"/>
        <end position="464"/>
    </location>
</feature>
<dbReference type="GO" id="GO:0005886">
    <property type="term" value="C:plasma membrane"/>
    <property type="evidence" value="ECO:0007669"/>
    <property type="project" value="UniProtKB-SubCell"/>
</dbReference>
<protein>
    <submittedName>
        <fullName evidence="9">Putative ABC transport system permease protein</fullName>
    </submittedName>
</protein>
<feature type="transmembrane region" description="Helical" evidence="6">
    <location>
        <begin position="790"/>
        <end position="813"/>
    </location>
</feature>
<sequence>MSFFLGLRIYGWFSLRYARRHLWRTAAVIVGLSLGAGIFVAVRFATTTSVRSFERSMGAVSGRADFVVTRPGEGVPSHLVRDLLSMRHIETASPILSLMVRVQSTHRGAEGAAVARWVGLDPILDRPLRPWAVQRLEKPEETQRWMRLMSDPDTVFVGSTLARALRLEAGSAITVHYQDRRRTLKVLGILKDEGLGLAHGGLMLISDVATVQEFLGQFERVDRVEGVFVEGGSETGYQELENLLGSSYALDRVVDRTRSSRSMVAAYEQNLSVLSFVSLFVGMFLVYSLTAFNSVSRRREVAVMRSLGASARFVFFVFILDGLVLGLLGWAIGIPVSLAFSRDLLQAVSATVTLLFARVDVSTVSLNFWDVAVSVVLTTGVAALAAWQPAHSMMRVPPQEAIRPRSAGAESETKVRRLTMAGLGLLATVLPLCMMPPLQGVPVAGYAAVFFLFCGFSLLAPGVLKRLSKLPSPLVRRLGGEPCVLALRQLERAGARVALSVGALITAVGLFTALVIMISSFRKTVEAWVYQTVSGDLFVRPMMADMNGYRDPLPAHLVHFLRNIPDVDVVAYRRIAMSYRGVDCALEGIDLDRLQRHGGFLFLKGNPQDAYDAMKAGDGVIVSEVFSNRTGFGVGDRMALSVLGVPMEFRVVGVYRDYRTQSAVIYTDLRVLHNRTKDRAWSGARLFFPGSEEAKVQRALEIRDEILTRFGARDAPDVMVGKSLRRDILQVFDQTFAVTTVLLVMALMVASLGMMTTLTIMVLERSVFLNTLIAVGSSPGQVRRMLLWEALFMAVAGLVLGVACGFVLSTILIEVINAQSFGWTFLYHVAWNQLGVALPLIAAASLVATVPAQRLAFRDSPVVLLREDDH</sequence>
<feature type="domain" description="ABC3 transporter permease C-terminal" evidence="7">
    <location>
        <begin position="273"/>
        <end position="398"/>
    </location>
</feature>
<feature type="transmembrane region" description="Helical" evidence="6">
    <location>
        <begin position="313"/>
        <end position="334"/>
    </location>
</feature>
<evidence type="ECO:0000313" key="10">
    <source>
        <dbReference type="Proteomes" id="UP000276223"/>
    </source>
</evidence>
<feature type="transmembrane region" description="Helical" evidence="6">
    <location>
        <begin position="418"/>
        <end position="438"/>
    </location>
</feature>
<evidence type="ECO:0000256" key="2">
    <source>
        <dbReference type="ARBA" id="ARBA00022475"/>
    </source>
</evidence>
<feature type="transmembrane region" description="Helical" evidence="6">
    <location>
        <begin position="497"/>
        <end position="518"/>
    </location>
</feature>
<dbReference type="RefSeq" id="WP_123290286.1">
    <property type="nucleotide sequence ID" value="NZ_RJVA01000012.1"/>
</dbReference>
<feature type="transmembrane region" description="Helical" evidence="6">
    <location>
        <begin position="736"/>
        <end position="763"/>
    </location>
</feature>
<keyword evidence="5 6" id="KW-0472">Membrane</keyword>
<organism evidence="9 10">
    <name type="scientific">Desulfosoma caldarium</name>
    <dbReference type="NCBI Taxonomy" id="610254"/>
    <lineage>
        <taxon>Bacteria</taxon>
        <taxon>Pseudomonadati</taxon>
        <taxon>Thermodesulfobacteriota</taxon>
        <taxon>Syntrophobacteria</taxon>
        <taxon>Syntrophobacterales</taxon>
        <taxon>Syntrophobacteraceae</taxon>
        <taxon>Desulfosoma</taxon>
    </lineage>
</organism>
<comment type="caution">
    <text evidence="9">The sequence shown here is derived from an EMBL/GenBank/DDBJ whole genome shotgun (WGS) entry which is preliminary data.</text>
</comment>
<dbReference type="InterPro" id="IPR003838">
    <property type="entry name" value="ABC3_permease_C"/>
</dbReference>
<dbReference type="PANTHER" id="PTHR30287:SF2">
    <property type="entry name" value="BLL1001 PROTEIN"/>
    <property type="match status" value="1"/>
</dbReference>
<name>A0A3N1UW32_9BACT</name>
<feature type="transmembrane region" description="Helical" evidence="6">
    <location>
        <begin position="271"/>
        <end position="292"/>
    </location>
</feature>
<keyword evidence="4 6" id="KW-1133">Transmembrane helix</keyword>
<reference evidence="9 10" key="1">
    <citation type="submission" date="2018-11" db="EMBL/GenBank/DDBJ databases">
        <title>Genomic Encyclopedia of Type Strains, Phase IV (KMG-IV): sequencing the most valuable type-strain genomes for metagenomic binning, comparative biology and taxonomic classification.</title>
        <authorList>
            <person name="Goeker M."/>
        </authorList>
    </citation>
    <scope>NUCLEOTIDE SEQUENCE [LARGE SCALE GENOMIC DNA]</scope>
    <source>
        <strain evidence="9 10">DSM 22027</strain>
    </source>
</reference>
<dbReference type="PANTHER" id="PTHR30287">
    <property type="entry name" value="MEMBRANE COMPONENT OF PREDICTED ABC SUPERFAMILY METABOLITE UPTAKE TRANSPORTER"/>
    <property type="match status" value="1"/>
</dbReference>
<feature type="transmembrane region" description="Helical" evidence="6">
    <location>
        <begin position="825"/>
        <end position="848"/>
    </location>
</feature>
<dbReference type="OrthoDB" id="9780560at2"/>
<dbReference type="Proteomes" id="UP000276223">
    <property type="component" value="Unassembled WGS sequence"/>
</dbReference>
<evidence type="ECO:0000256" key="4">
    <source>
        <dbReference type="ARBA" id="ARBA00022989"/>
    </source>
</evidence>
<dbReference type="AlphaFoldDB" id="A0A3N1UW32"/>
<dbReference type="Pfam" id="PF02687">
    <property type="entry name" value="FtsX"/>
    <property type="match status" value="2"/>
</dbReference>
<dbReference type="InterPro" id="IPR025857">
    <property type="entry name" value="MacB_PCD"/>
</dbReference>
<proteinExistence type="predicted"/>
<evidence type="ECO:0000259" key="7">
    <source>
        <dbReference type="Pfam" id="PF02687"/>
    </source>
</evidence>
<evidence type="ECO:0000256" key="6">
    <source>
        <dbReference type="SAM" id="Phobius"/>
    </source>
</evidence>
<dbReference type="InterPro" id="IPR038766">
    <property type="entry name" value="Membrane_comp_ABC_pdt"/>
</dbReference>
<evidence type="ECO:0000256" key="1">
    <source>
        <dbReference type="ARBA" id="ARBA00004651"/>
    </source>
</evidence>
<feature type="transmembrane region" description="Helical" evidence="6">
    <location>
        <begin position="368"/>
        <end position="387"/>
    </location>
</feature>
<keyword evidence="3 6" id="KW-0812">Transmembrane</keyword>
<evidence type="ECO:0000256" key="3">
    <source>
        <dbReference type="ARBA" id="ARBA00022692"/>
    </source>
</evidence>
<keyword evidence="2" id="KW-1003">Cell membrane</keyword>
<evidence type="ECO:0000256" key="5">
    <source>
        <dbReference type="ARBA" id="ARBA00023136"/>
    </source>
</evidence>